<dbReference type="Gene3D" id="3.40.50.2000">
    <property type="entry name" value="Glycogen Phosphorylase B"/>
    <property type="match status" value="2"/>
</dbReference>
<dbReference type="GO" id="GO:0016757">
    <property type="term" value="F:glycosyltransferase activity"/>
    <property type="evidence" value="ECO:0007669"/>
    <property type="project" value="InterPro"/>
</dbReference>
<dbReference type="InterPro" id="IPR028098">
    <property type="entry name" value="Glyco_trans_4-like_N"/>
</dbReference>
<accession>A0A6I4T237</accession>
<dbReference type="AlphaFoldDB" id="A0A6I4T237"/>
<keyword evidence="5" id="KW-1185">Reference proteome</keyword>
<evidence type="ECO:0000256" key="1">
    <source>
        <dbReference type="ARBA" id="ARBA00022679"/>
    </source>
</evidence>
<comment type="caution">
    <text evidence="4">The sequence shown here is derived from an EMBL/GenBank/DDBJ whole genome shotgun (WGS) entry which is preliminary data.</text>
</comment>
<dbReference type="PANTHER" id="PTHR46401:SF2">
    <property type="entry name" value="GLYCOSYLTRANSFERASE WBBK-RELATED"/>
    <property type="match status" value="1"/>
</dbReference>
<protein>
    <submittedName>
        <fullName evidence="4">Glycosyltransferase</fullName>
    </submittedName>
</protein>
<dbReference type="Proteomes" id="UP000438476">
    <property type="component" value="Unassembled WGS sequence"/>
</dbReference>
<dbReference type="Pfam" id="PF13439">
    <property type="entry name" value="Glyco_transf_4"/>
    <property type="match status" value="1"/>
</dbReference>
<reference evidence="4 5" key="1">
    <citation type="submission" date="2019-12" db="EMBL/GenBank/DDBJ databases">
        <title>Genomic-based taxomic classification of the family Erythrobacteraceae.</title>
        <authorList>
            <person name="Xu L."/>
        </authorList>
    </citation>
    <scope>NUCLEOTIDE SEQUENCE [LARGE SCALE GENOMIC DNA]</scope>
    <source>
        <strain evidence="4 5">LMG 29518</strain>
    </source>
</reference>
<dbReference type="InterPro" id="IPR001296">
    <property type="entry name" value="Glyco_trans_1"/>
</dbReference>
<name>A0A6I4T237_9SPHN</name>
<dbReference type="PANTHER" id="PTHR46401">
    <property type="entry name" value="GLYCOSYLTRANSFERASE WBBK-RELATED"/>
    <property type="match status" value="1"/>
</dbReference>
<organism evidence="4 5">
    <name type="scientific">Altericroceibacterium endophyticum</name>
    <dbReference type="NCBI Taxonomy" id="1808508"/>
    <lineage>
        <taxon>Bacteria</taxon>
        <taxon>Pseudomonadati</taxon>
        <taxon>Pseudomonadota</taxon>
        <taxon>Alphaproteobacteria</taxon>
        <taxon>Sphingomonadales</taxon>
        <taxon>Erythrobacteraceae</taxon>
        <taxon>Altericroceibacterium</taxon>
    </lineage>
</organism>
<sequence>MAWICRLCRLAHDGGEFWDTAGRQWRNVGTDRGAKLHDCRFCNCRAADRTGCRAIMDAAMVARGREPAVAADNGRRRLEPRPRQSQFCCLPCGDHRRGGRTFAVAAFRPRRGGVTMRIGVDGHVLTGKFQGTRTTLGRLLNEVSQRAGAHSLLLYSYSPDEARELLGHRAIAHRQLPPGGAIWRLLLQFPRLFRRDAVDLGVFQYIAPLRGRHMVFIHDLLPLTHPHLFPWRMRLRSRLFFTLSIRRAAMVVAVSDYTGDQIRQRLNIPRERLAVVKNGPSFPQEAYWLPRETGDQRYILAVGRIEPRKNMDLLVRAFRQASLHNVKLVIVGTIDPAFRHAEIEGAGVEIRTDVSDTELQALYRNASLFVFPSSAEGFGLPLLDAVLFGLPTISSDRTAMPEVGGDCAVYFNPDADDAQAVLADLIAGHFALSPIVPPSPEQRCQHHEQFNWGHAAQQFLTAAEAAYDA</sequence>
<proteinExistence type="predicted"/>
<evidence type="ECO:0000313" key="4">
    <source>
        <dbReference type="EMBL" id="MXO64159.1"/>
    </source>
</evidence>
<evidence type="ECO:0000259" key="2">
    <source>
        <dbReference type="Pfam" id="PF00534"/>
    </source>
</evidence>
<dbReference type="Pfam" id="PF00534">
    <property type="entry name" value="Glycos_transf_1"/>
    <property type="match status" value="1"/>
</dbReference>
<feature type="domain" description="Glycosyltransferase subfamily 4-like N-terminal" evidence="3">
    <location>
        <begin position="131"/>
        <end position="279"/>
    </location>
</feature>
<dbReference type="EMBL" id="WTYT01000001">
    <property type="protein sequence ID" value="MXO64159.1"/>
    <property type="molecule type" value="Genomic_DNA"/>
</dbReference>
<evidence type="ECO:0000259" key="3">
    <source>
        <dbReference type="Pfam" id="PF13439"/>
    </source>
</evidence>
<dbReference type="GO" id="GO:0009103">
    <property type="term" value="P:lipopolysaccharide biosynthetic process"/>
    <property type="evidence" value="ECO:0007669"/>
    <property type="project" value="TreeGrafter"/>
</dbReference>
<dbReference type="CDD" id="cd03809">
    <property type="entry name" value="GT4_MtfB-like"/>
    <property type="match status" value="1"/>
</dbReference>
<feature type="domain" description="Glycosyl transferase family 1" evidence="2">
    <location>
        <begin position="294"/>
        <end position="419"/>
    </location>
</feature>
<dbReference type="SUPFAM" id="SSF53756">
    <property type="entry name" value="UDP-Glycosyltransferase/glycogen phosphorylase"/>
    <property type="match status" value="1"/>
</dbReference>
<evidence type="ECO:0000313" key="5">
    <source>
        <dbReference type="Proteomes" id="UP000438476"/>
    </source>
</evidence>
<gene>
    <name evidence="4" type="ORF">GRI91_00090</name>
</gene>
<keyword evidence="1 4" id="KW-0808">Transferase</keyword>